<evidence type="ECO:0008006" key="3">
    <source>
        <dbReference type="Google" id="ProtNLM"/>
    </source>
</evidence>
<accession>A0A8X6Q3F9</accession>
<evidence type="ECO:0000313" key="1">
    <source>
        <dbReference type="EMBL" id="GFT98413.1"/>
    </source>
</evidence>
<protein>
    <recommendedName>
        <fullName evidence="3">RNase H type-1 domain-containing protein</fullName>
    </recommendedName>
</protein>
<comment type="caution">
    <text evidence="1">The sequence shown here is derived from an EMBL/GenBank/DDBJ whole genome shotgun (WGS) entry which is preliminary data.</text>
</comment>
<proteinExistence type="predicted"/>
<keyword evidence="2" id="KW-1185">Reference proteome</keyword>
<dbReference type="OrthoDB" id="6429785at2759"/>
<dbReference type="AlphaFoldDB" id="A0A8X6Q3F9"/>
<gene>
    <name evidence="1" type="ORF">NPIL_432351</name>
</gene>
<dbReference type="EMBL" id="BMAW01026685">
    <property type="protein sequence ID" value="GFT98413.1"/>
    <property type="molecule type" value="Genomic_DNA"/>
</dbReference>
<name>A0A8X6Q3F9_NEPPI</name>
<dbReference type="Proteomes" id="UP000887013">
    <property type="component" value="Unassembled WGS sequence"/>
</dbReference>
<sequence length="149" mass="17345">MNGKIVEFQWTPSHMDIDDNERAELLAKNGRKSHMEEIVIPLDSLKRCIQEKIMLNYSMDLSSETGDKSGENIVNDWKEFSHKPRKEAVTNFRLKTRYDCLAEHVRRAGILTNNYMSYLQTDIMNKEHLLVCLGLDPILQLRGDVCLLY</sequence>
<reference evidence="1" key="1">
    <citation type="submission" date="2020-08" db="EMBL/GenBank/DDBJ databases">
        <title>Multicomponent nature underlies the extraordinary mechanical properties of spider dragline silk.</title>
        <authorList>
            <person name="Kono N."/>
            <person name="Nakamura H."/>
            <person name="Mori M."/>
            <person name="Yoshida Y."/>
            <person name="Ohtoshi R."/>
            <person name="Malay A.D."/>
            <person name="Moran D.A.P."/>
            <person name="Tomita M."/>
            <person name="Numata K."/>
            <person name="Arakawa K."/>
        </authorList>
    </citation>
    <scope>NUCLEOTIDE SEQUENCE</scope>
</reference>
<organism evidence="1 2">
    <name type="scientific">Nephila pilipes</name>
    <name type="common">Giant wood spider</name>
    <name type="synonym">Nephila maculata</name>
    <dbReference type="NCBI Taxonomy" id="299642"/>
    <lineage>
        <taxon>Eukaryota</taxon>
        <taxon>Metazoa</taxon>
        <taxon>Ecdysozoa</taxon>
        <taxon>Arthropoda</taxon>
        <taxon>Chelicerata</taxon>
        <taxon>Arachnida</taxon>
        <taxon>Araneae</taxon>
        <taxon>Araneomorphae</taxon>
        <taxon>Entelegynae</taxon>
        <taxon>Araneoidea</taxon>
        <taxon>Nephilidae</taxon>
        <taxon>Nephila</taxon>
    </lineage>
</organism>
<evidence type="ECO:0000313" key="2">
    <source>
        <dbReference type="Proteomes" id="UP000887013"/>
    </source>
</evidence>